<sequence>MSSLAVVPEEDLRTCLKIPSNDDNRVFVAGQWVQISRGLYRGDIGLVVDSYHEEDLTKGVKVMVVPRLGLTNEDAPSQPSLSKRKLTTRPLPQLFYPSKCTCQSLVHHDEKHIYTYKSWNFENSLQVKFYNPQTLFSAHEIPPFLYRMFMELNDMAGCKDGAFEASSMPWPSFWLFVPGDCVIIHSEDRTKFGTVISSDCSGQYPGCEVDVDNEAGVHMGKKGFVAAKVDALLGICIGQCTSGVDFQVHVNSVKLTTPDYLNTEIPWLNIEVQLQSGSYAGWTGFVRDVAVNSARSLSITVQLPHGQVCTVGYHTVRERWTQRLLLDYQPLGCHQQQFNVEVPWKEVEVLIQSGHFLGRRGIVKNIRVDFRGSLSVVECQTNKSLLDYQPLKGNELTEFSVSSSIETMRTGPIPWLGLLVDFVKGEYKGQHGAVRDVNRYQVNLDLPGKRSGLVLTVERYVFTLNPSSKLVKVDYDAVRYHKTKYHLCDVFLPTARQSFYLPQCDYERHLPVSSDLSSSTGAVTGSLMPLPNDLEKETIFTGVWSPGCPTPRPLPSPAQEISPSPLGYQMPSQYPGYETPVFRPQLSPVPWTPASPSPSPPSRPPSPVIAPLAHWILHPNLVGIPIQVNINGGP</sequence>
<keyword evidence="2" id="KW-1185">Reference proteome</keyword>
<gene>
    <name evidence="1" type="ORF">GYMLUDRAFT_250698</name>
</gene>
<dbReference type="HOGENOM" id="CLU_019314_0_0_1"/>
<organism evidence="1 2">
    <name type="scientific">Collybiopsis luxurians FD-317 M1</name>
    <dbReference type="NCBI Taxonomy" id="944289"/>
    <lineage>
        <taxon>Eukaryota</taxon>
        <taxon>Fungi</taxon>
        <taxon>Dikarya</taxon>
        <taxon>Basidiomycota</taxon>
        <taxon>Agaricomycotina</taxon>
        <taxon>Agaricomycetes</taxon>
        <taxon>Agaricomycetidae</taxon>
        <taxon>Agaricales</taxon>
        <taxon>Marasmiineae</taxon>
        <taxon>Omphalotaceae</taxon>
        <taxon>Collybiopsis</taxon>
        <taxon>Collybiopsis luxurians</taxon>
    </lineage>
</organism>
<name>A0A0D0ARW9_9AGAR</name>
<accession>A0A0D0ARW9</accession>
<reference evidence="1 2" key="1">
    <citation type="submission" date="2014-04" db="EMBL/GenBank/DDBJ databases">
        <title>Evolutionary Origins and Diversification of the Mycorrhizal Mutualists.</title>
        <authorList>
            <consortium name="DOE Joint Genome Institute"/>
            <consortium name="Mycorrhizal Genomics Consortium"/>
            <person name="Kohler A."/>
            <person name="Kuo A."/>
            <person name="Nagy L.G."/>
            <person name="Floudas D."/>
            <person name="Copeland A."/>
            <person name="Barry K.W."/>
            <person name="Cichocki N."/>
            <person name="Veneault-Fourrey C."/>
            <person name="LaButti K."/>
            <person name="Lindquist E.A."/>
            <person name="Lipzen A."/>
            <person name="Lundell T."/>
            <person name="Morin E."/>
            <person name="Murat C."/>
            <person name="Riley R."/>
            <person name="Ohm R."/>
            <person name="Sun H."/>
            <person name="Tunlid A."/>
            <person name="Henrissat B."/>
            <person name="Grigoriev I.V."/>
            <person name="Hibbett D.S."/>
            <person name="Martin F."/>
        </authorList>
    </citation>
    <scope>NUCLEOTIDE SEQUENCE [LARGE SCALE GENOMIC DNA]</scope>
    <source>
        <strain evidence="1 2">FD-317 M1</strain>
    </source>
</reference>
<evidence type="ECO:0000313" key="1">
    <source>
        <dbReference type="EMBL" id="KIK53125.1"/>
    </source>
</evidence>
<protein>
    <recommendedName>
        <fullName evidence="3">Chromatin elongation factor spt5</fullName>
    </recommendedName>
</protein>
<dbReference type="OrthoDB" id="3048815at2759"/>
<proteinExistence type="predicted"/>
<evidence type="ECO:0000313" key="2">
    <source>
        <dbReference type="Proteomes" id="UP000053593"/>
    </source>
</evidence>
<dbReference type="EMBL" id="KN834833">
    <property type="protein sequence ID" value="KIK53125.1"/>
    <property type="molecule type" value="Genomic_DNA"/>
</dbReference>
<dbReference type="Proteomes" id="UP000053593">
    <property type="component" value="Unassembled WGS sequence"/>
</dbReference>
<dbReference type="AlphaFoldDB" id="A0A0D0ARW9"/>
<evidence type="ECO:0008006" key="3">
    <source>
        <dbReference type="Google" id="ProtNLM"/>
    </source>
</evidence>